<sequence>MEEKKPVKTAISEENLKRLFTYIESIQFGTVTLIIQNGEVVQIEKMEKFKLR</sequence>
<dbReference type="Pfam" id="PF10055">
    <property type="entry name" value="DUF2292"/>
    <property type="match status" value="1"/>
</dbReference>
<proteinExistence type="predicted"/>
<dbReference type="InterPro" id="IPR018743">
    <property type="entry name" value="DUF2292"/>
</dbReference>
<name>A0A8J7W507_9FIRM</name>
<gene>
    <name evidence="1" type="ORF">KCX82_16420</name>
</gene>
<accession>A0A8J7W507</accession>
<protein>
    <submittedName>
        <fullName evidence="1">YezD family protein</fullName>
    </submittedName>
</protein>
<dbReference type="AlphaFoldDB" id="A0A8J7W507"/>
<evidence type="ECO:0000313" key="2">
    <source>
        <dbReference type="Proteomes" id="UP000675664"/>
    </source>
</evidence>
<comment type="caution">
    <text evidence="1">The sequence shown here is derived from an EMBL/GenBank/DDBJ whole genome shotgun (WGS) entry which is preliminary data.</text>
</comment>
<organism evidence="1 2">
    <name type="scientific">Sinanaerobacter chloroacetimidivorans</name>
    <dbReference type="NCBI Taxonomy" id="2818044"/>
    <lineage>
        <taxon>Bacteria</taxon>
        <taxon>Bacillati</taxon>
        <taxon>Bacillota</taxon>
        <taxon>Clostridia</taxon>
        <taxon>Peptostreptococcales</taxon>
        <taxon>Anaerovoracaceae</taxon>
        <taxon>Sinanaerobacter</taxon>
    </lineage>
</organism>
<dbReference type="EMBL" id="JAGSND010000013">
    <property type="protein sequence ID" value="MBR0599473.1"/>
    <property type="molecule type" value="Genomic_DNA"/>
</dbReference>
<keyword evidence="2" id="KW-1185">Reference proteome</keyword>
<reference evidence="1" key="2">
    <citation type="submission" date="2021-04" db="EMBL/GenBank/DDBJ databases">
        <authorList>
            <person name="Liu J."/>
        </authorList>
    </citation>
    <scope>NUCLEOTIDE SEQUENCE</scope>
    <source>
        <strain evidence="1">BAD-6</strain>
    </source>
</reference>
<reference evidence="1" key="1">
    <citation type="submission" date="2021-04" db="EMBL/GenBank/DDBJ databases">
        <title>Sinoanaerobacter chloroacetimidivorans sp. nov., an obligate anaerobic bacterium isolated from anaerobic sludge.</title>
        <authorList>
            <person name="Bao Y."/>
        </authorList>
    </citation>
    <scope>NUCLEOTIDE SEQUENCE</scope>
    <source>
        <strain evidence="1">BAD-6</strain>
    </source>
</reference>
<dbReference type="Proteomes" id="UP000675664">
    <property type="component" value="Unassembled WGS sequence"/>
</dbReference>
<evidence type="ECO:0000313" key="1">
    <source>
        <dbReference type="EMBL" id="MBR0599473.1"/>
    </source>
</evidence>
<dbReference type="RefSeq" id="WP_227019603.1">
    <property type="nucleotide sequence ID" value="NZ_JAGSND010000013.1"/>
</dbReference>